<dbReference type="Pfam" id="PF17954">
    <property type="entry name" value="Pirin_C_2"/>
    <property type="match status" value="1"/>
</dbReference>
<name>A0A1J5SRT2_9ZZZZ</name>
<comment type="caution">
    <text evidence="4">The sequence shown here is derived from an EMBL/GenBank/DDBJ whole genome shotgun (WGS) entry which is preliminary data.</text>
</comment>
<feature type="domain" description="Quercetin 2,3-dioxygenase C-terminal cupin" evidence="3">
    <location>
        <begin position="165"/>
        <end position="250"/>
    </location>
</feature>
<dbReference type="EC" id="1.13.11.24" evidence="4"/>
<dbReference type="CDD" id="cd02910">
    <property type="entry name" value="cupin_Yhhw_N"/>
    <property type="match status" value="1"/>
</dbReference>
<feature type="domain" description="Pirin N-terminal" evidence="2">
    <location>
        <begin position="28"/>
        <end position="139"/>
    </location>
</feature>
<organism evidence="4">
    <name type="scientific">mine drainage metagenome</name>
    <dbReference type="NCBI Taxonomy" id="410659"/>
    <lineage>
        <taxon>unclassified sequences</taxon>
        <taxon>metagenomes</taxon>
        <taxon>ecological metagenomes</taxon>
    </lineage>
</organism>
<evidence type="ECO:0000259" key="2">
    <source>
        <dbReference type="Pfam" id="PF02678"/>
    </source>
</evidence>
<dbReference type="EMBL" id="MLJW01000058">
    <property type="protein sequence ID" value="OIR04340.1"/>
    <property type="molecule type" value="Genomic_DNA"/>
</dbReference>
<dbReference type="Pfam" id="PF02678">
    <property type="entry name" value="Pirin"/>
    <property type="match status" value="1"/>
</dbReference>
<evidence type="ECO:0000313" key="4">
    <source>
        <dbReference type="EMBL" id="OIR04340.1"/>
    </source>
</evidence>
<evidence type="ECO:0000256" key="1">
    <source>
        <dbReference type="ARBA" id="ARBA00008416"/>
    </source>
</evidence>
<dbReference type="SUPFAM" id="SSF51182">
    <property type="entry name" value="RmlC-like cupins"/>
    <property type="match status" value="1"/>
</dbReference>
<accession>A0A1J5SRT2</accession>
<dbReference type="InterPro" id="IPR011051">
    <property type="entry name" value="RmlC_Cupin_sf"/>
</dbReference>
<reference evidence="4" key="1">
    <citation type="submission" date="2016-10" db="EMBL/GenBank/DDBJ databases">
        <title>Sequence of Gallionella enrichment culture.</title>
        <authorList>
            <person name="Poehlein A."/>
            <person name="Muehling M."/>
            <person name="Daniel R."/>
        </authorList>
    </citation>
    <scope>NUCLEOTIDE SEQUENCE</scope>
</reference>
<dbReference type="InterPro" id="IPR041602">
    <property type="entry name" value="Quercetinase_C"/>
</dbReference>
<dbReference type="InterPro" id="IPR014710">
    <property type="entry name" value="RmlC-like_jellyroll"/>
</dbReference>
<dbReference type="GO" id="GO:0008127">
    <property type="term" value="F:quercetin 2,3-dioxygenase activity"/>
    <property type="evidence" value="ECO:0007669"/>
    <property type="project" value="UniProtKB-EC"/>
</dbReference>
<evidence type="ECO:0000259" key="3">
    <source>
        <dbReference type="Pfam" id="PF17954"/>
    </source>
</evidence>
<dbReference type="InterPro" id="IPR003829">
    <property type="entry name" value="Pirin_N_dom"/>
</dbReference>
<keyword evidence="4" id="KW-0223">Dioxygenase</keyword>
<dbReference type="PANTHER" id="PTHR43212">
    <property type="entry name" value="QUERCETIN 2,3-DIOXYGENASE"/>
    <property type="match status" value="1"/>
</dbReference>
<keyword evidence="4" id="KW-0560">Oxidoreductase</keyword>
<dbReference type="Gene3D" id="2.60.120.10">
    <property type="entry name" value="Jelly Rolls"/>
    <property type="match status" value="2"/>
</dbReference>
<dbReference type="InterPro" id="IPR012093">
    <property type="entry name" value="Pirin"/>
</dbReference>
<dbReference type="PANTHER" id="PTHR43212:SF3">
    <property type="entry name" value="QUERCETIN 2,3-DIOXYGENASE"/>
    <property type="match status" value="1"/>
</dbReference>
<dbReference type="AlphaFoldDB" id="A0A1J5SRT2"/>
<proteinExistence type="inferred from homology"/>
<comment type="similarity">
    <text evidence="1">Belongs to the pirin family.</text>
</comment>
<gene>
    <name evidence="4" type="primary">yhhW_7</name>
    <name evidence="4" type="ORF">GALL_135400</name>
</gene>
<dbReference type="CDD" id="cd20311">
    <property type="entry name" value="cupin_Yhhw_C"/>
    <property type="match status" value="1"/>
</dbReference>
<protein>
    <submittedName>
        <fullName evidence="4">Quercetin 2,3-dioxygenase</fullName>
        <ecNumber evidence="4">1.13.11.24</ecNumber>
    </submittedName>
</protein>
<sequence>MLRQESWSFPKIGAAWYDGAMMKIRRANERGHANHGWLDTYHTFSFADYYDTDWMGYRSLRVINDDLVMPGMGFGMHPHRDMEIITVVLSGALEHKDSMGNGRVIRPGEVQYMAAGTGVRHSEFNPSEDEAVHLLQIWIQPDRKGAKPHYAEKSLVGTADGAFHLAASKTGRDGSIAINQDADLLLGRIAPGGKLRHTLAPGRGAWVHVAEGEVTLNGTTLAGGDAAAIDTAGAIELAATKPSQVLLFDLA</sequence>
<dbReference type="PIRSF" id="PIRSF006232">
    <property type="entry name" value="Pirin"/>
    <property type="match status" value="1"/>
</dbReference>